<dbReference type="GO" id="GO:0044877">
    <property type="term" value="F:protein-containing complex binding"/>
    <property type="evidence" value="ECO:0007669"/>
    <property type="project" value="TreeGrafter"/>
</dbReference>
<evidence type="ECO:0000313" key="7">
    <source>
        <dbReference type="WBParaSite" id="maker-PairedContig_1909-snap-gene-0.9-mRNA-1"/>
    </source>
</evidence>
<dbReference type="SUPFAM" id="SSF81324">
    <property type="entry name" value="Voltage-gated potassium channels"/>
    <property type="match status" value="1"/>
</dbReference>
<evidence type="ECO:0000256" key="3">
    <source>
        <dbReference type="ARBA" id="ARBA00022989"/>
    </source>
</evidence>
<dbReference type="GO" id="GO:0005886">
    <property type="term" value="C:plasma membrane"/>
    <property type="evidence" value="ECO:0007669"/>
    <property type="project" value="TreeGrafter"/>
</dbReference>
<evidence type="ECO:0000256" key="1">
    <source>
        <dbReference type="ARBA" id="ARBA00004141"/>
    </source>
</evidence>
<comment type="subcellular location">
    <subcellularLocation>
        <location evidence="1">Membrane</location>
        <topology evidence="1">Multi-pass membrane protein</topology>
    </subcellularLocation>
</comment>
<dbReference type="GO" id="GO:0005222">
    <property type="term" value="F:intracellularly cAMP-activated cation channel activity"/>
    <property type="evidence" value="ECO:0007669"/>
    <property type="project" value="TreeGrafter"/>
</dbReference>
<protein>
    <submittedName>
        <fullName evidence="7">Ion_trans domain-containing protein</fullName>
    </submittedName>
</protein>
<feature type="transmembrane region" description="Helical" evidence="5">
    <location>
        <begin position="164"/>
        <end position="185"/>
    </location>
</feature>
<reference evidence="7" key="1">
    <citation type="submission" date="2016-11" db="UniProtKB">
        <authorList>
            <consortium name="WormBaseParasite"/>
        </authorList>
    </citation>
    <scope>IDENTIFICATION</scope>
    <source>
        <strain evidence="7">pt0022</strain>
    </source>
</reference>
<accession>A0A1I8EFU2</accession>
<organism evidence="7">
    <name type="scientific">Wuchereria bancrofti</name>
    <dbReference type="NCBI Taxonomy" id="6293"/>
    <lineage>
        <taxon>Eukaryota</taxon>
        <taxon>Metazoa</taxon>
        <taxon>Ecdysozoa</taxon>
        <taxon>Nematoda</taxon>
        <taxon>Chromadorea</taxon>
        <taxon>Rhabditida</taxon>
        <taxon>Spirurina</taxon>
        <taxon>Spiruromorpha</taxon>
        <taxon>Filarioidea</taxon>
        <taxon>Onchocercidae</taxon>
        <taxon>Wuchereria</taxon>
    </lineage>
</organism>
<proteinExistence type="predicted"/>
<keyword evidence="4 5" id="KW-0472">Membrane</keyword>
<dbReference type="PANTHER" id="PTHR45638:SF14">
    <property type="entry name" value="CYCLIC NUCLEOTIDE-BINDING DOMAIN-CONTAINING PROTEIN"/>
    <property type="match status" value="1"/>
</dbReference>
<dbReference type="Gene3D" id="1.10.287.70">
    <property type="match status" value="1"/>
</dbReference>
<sequence>MKQLTYEQPKVIHYWIKTLDEKTKATCEENGENISSGIGMIFFMVKPTSSLLYYWTALLICSYSQESVSFDKRGRGKKERRREFIIGYIHDGIAAVNLKIQARRYFHSYNFWLDIGSIFPFDFLLIYRGDISLVRLNRLLKSYRFNYFIDRTEIRTNWPNAFKIFVLIMTCVVLFHWNAAAYFLISVTSGIYSEDPDAWQFTYTKIADPVIPKCNTFLQISDSTGCSFDEAGRNVNNRLEYIDEMMRYWRNSVE</sequence>
<evidence type="ECO:0000256" key="5">
    <source>
        <dbReference type="SAM" id="Phobius"/>
    </source>
</evidence>
<name>A0A1I8EFU2_WUCBA</name>
<dbReference type="STRING" id="6293.A0A1I8EFU2"/>
<dbReference type="Pfam" id="PF00520">
    <property type="entry name" value="Ion_trans"/>
    <property type="match status" value="1"/>
</dbReference>
<keyword evidence="2 5" id="KW-0812">Transmembrane</keyword>
<dbReference type="WBParaSite" id="maker-PairedContig_1909-snap-gene-0.9-mRNA-1">
    <property type="protein sequence ID" value="maker-PairedContig_1909-snap-gene-0.9-mRNA-1"/>
    <property type="gene ID" value="maker-PairedContig_1909-snap-gene-0.9"/>
</dbReference>
<evidence type="ECO:0000256" key="2">
    <source>
        <dbReference type="ARBA" id="ARBA00022692"/>
    </source>
</evidence>
<dbReference type="AlphaFoldDB" id="A0A1I8EFU2"/>
<evidence type="ECO:0000256" key="4">
    <source>
        <dbReference type="ARBA" id="ARBA00023136"/>
    </source>
</evidence>
<dbReference type="PANTHER" id="PTHR45638">
    <property type="entry name" value="CYCLIC NUCLEOTIDE-GATED CATION CHANNEL SUBUNIT A"/>
    <property type="match status" value="1"/>
</dbReference>
<evidence type="ECO:0000259" key="6">
    <source>
        <dbReference type="Pfam" id="PF00520"/>
    </source>
</evidence>
<dbReference type="InterPro" id="IPR005821">
    <property type="entry name" value="Ion_trans_dom"/>
</dbReference>
<dbReference type="GO" id="GO:0030553">
    <property type="term" value="F:cGMP binding"/>
    <property type="evidence" value="ECO:0007669"/>
    <property type="project" value="TreeGrafter"/>
</dbReference>
<dbReference type="InterPro" id="IPR050866">
    <property type="entry name" value="CNG_cation_channel"/>
</dbReference>
<keyword evidence="3 5" id="KW-1133">Transmembrane helix</keyword>
<dbReference type="GO" id="GO:0005223">
    <property type="term" value="F:intracellularly cGMP-activated cation channel activity"/>
    <property type="evidence" value="ECO:0007669"/>
    <property type="project" value="TreeGrafter"/>
</dbReference>
<feature type="domain" description="Ion transport" evidence="6">
    <location>
        <begin position="93"/>
        <end position="189"/>
    </location>
</feature>
<dbReference type="GO" id="GO:0017071">
    <property type="term" value="C:intracellular cyclic nucleotide activated cation channel complex"/>
    <property type="evidence" value="ECO:0007669"/>
    <property type="project" value="TreeGrafter"/>
</dbReference>